<dbReference type="RefSeq" id="WP_203791325.1">
    <property type="nucleotide sequence ID" value="NZ_BOMV01000125.1"/>
</dbReference>
<evidence type="ECO:0000313" key="1">
    <source>
        <dbReference type="EMBL" id="GIF02234.1"/>
    </source>
</evidence>
<gene>
    <name evidence="1" type="ORF">Ari01nite_96980</name>
</gene>
<sequence>MPITSYPFDGQDTTETQYSLLFRELQDTGIADTYGGPSFQVSATGAGMTLSVQPGFAILRGHAVSSTAVETVTLPDAGTSSRQDRVVLRLDPAANSIGLAVLQGPDIGQTQTDTGIYEMSLAIITVDANVTAIDAGKVFDERRYAGSHVGIWTTNLRPVHPRRGRLGCNTTTGRWEYWTGTAWTDLIPGTADNTTRWNGYTLTVSTSTPSGTPSPDRIWIQPTS</sequence>
<keyword evidence="2" id="KW-1185">Reference proteome</keyword>
<dbReference type="EMBL" id="BOMV01000125">
    <property type="protein sequence ID" value="GIF02234.1"/>
    <property type="molecule type" value="Genomic_DNA"/>
</dbReference>
<reference evidence="1" key="1">
    <citation type="submission" date="2021-01" db="EMBL/GenBank/DDBJ databases">
        <title>Whole genome shotgun sequence of Actinoplanes rishiriensis NBRC 108556.</title>
        <authorList>
            <person name="Komaki H."/>
            <person name="Tamura T."/>
        </authorList>
    </citation>
    <scope>NUCLEOTIDE SEQUENCE</scope>
    <source>
        <strain evidence="1">NBRC 108556</strain>
    </source>
</reference>
<organism evidence="1 2">
    <name type="scientific">Paractinoplanes rishiriensis</name>
    <dbReference type="NCBI Taxonomy" id="1050105"/>
    <lineage>
        <taxon>Bacteria</taxon>
        <taxon>Bacillati</taxon>
        <taxon>Actinomycetota</taxon>
        <taxon>Actinomycetes</taxon>
        <taxon>Micromonosporales</taxon>
        <taxon>Micromonosporaceae</taxon>
        <taxon>Paractinoplanes</taxon>
    </lineage>
</organism>
<accession>A0A919N014</accession>
<dbReference type="Proteomes" id="UP000636960">
    <property type="component" value="Unassembled WGS sequence"/>
</dbReference>
<evidence type="ECO:0008006" key="3">
    <source>
        <dbReference type="Google" id="ProtNLM"/>
    </source>
</evidence>
<proteinExistence type="predicted"/>
<name>A0A919N014_9ACTN</name>
<protein>
    <recommendedName>
        <fullName evidence="3">Minor tail protein</fullName>
    </recommendedName>
</protein>
<evidence type="ECO:0000313" key="2">
    <source>
        <dbReference type="Proteomes" id="UP000636960"/>
    </source>
</evidence>
<comment type="caution">
    <text evidence="1">The sequence shown here is derived from an EMBL/GenBank/DDBJ whole genome shotgun (WGS) entry which is preliminary data.</text>
</comment>
<dbReference type="AlphaFoldDB" id="A0A919N014"/>